<dbReference type="Pfam" id="PF00005">
    <property type="entry name" value="ABC_tran"/>
    <property type="match status" value="1"/>
</dbReference>
<proteinExistence type="predicted"/>
<dbReference type="GO" id="GO:0005524">
    <property type="term" value="F:ATP binding"/>
    <property type="evidence" value="ECO:0007669"/>
    <property type="project" value="UniProtKB-KW"/>
</dbReference>
<dbReference type="EMBL" id="JACIEP010000006">
    <property type="protein sequence ID" value="MBB4036108.1"/>
    <property type="molecule type" value="Genomic_DNA"/>
</dbReference>
<evidence type="ECO:0000313" key="5">
    <source>
        <dbReference type="EMBL" id="MBB4036108.1"/>
    </source>
</evidence>
<dbReference type="PANTHER" id="PTHR42939:SF1">
    <property type="entry name" value="ABC TRANSPORTER ATP-BINDING PROTEIN ALBC-RELATED"/>
    <property type="match status" value="1"/>
</dbReference>
<dbReference type="AlphaFoldDB" id="A0A840CPU6"/>
<dbReference type="SUPFAM" id="SSF52540">
    <property type="entry name" value="P-loop containing nucleoside triphosphate hydrolases"/>
    <property type="match status" value="1"/>
</dbReference>
<dbReference type="InterPro" id="IPR051782">
    <property type="entry name" value="ABC_Transporter_VariousFunc"/>
</dbReference>
<dbReference type="Proteomes" id="UP000555103">
    <property type="component" value="Unassembled WGS sequence"/>
</dbReference>
<accession>A0A840CPU6</accession>
<gene>
    <name evidence="5" type="ORF">GGR21_002009</name>
</gene>
<name>A0A840CPU6_9BACT</name>
<comment type="caution">
    <text evidence="5">The sequence shown here is derived from an EMBL/GenBank/DDBJ whole genome shotgun (WGS) entry which is preliminary data.</text>
</comment>
<evidence type="ECO:0000256" key="3">
    <source>
        <dbReference type="ARBA" id="ARBA00022840"/>
    </source>
</evidence>
<evidence type="ECO:0000259" key="4">
    <source>
        <dbReference type="PROSITE" id="PS50893"/>
    </source>
</evidence>
<dbReference type="InterPro" id="IPR027417">
    <property type="entry name" value="P-loop_NTPase"/>
</dbReference>
<keyword evidence="3 5" id="KW-0067">ATP-binding</keyword>
<evidence type="ECO:0000256" key="2">
    <source>
        <dbReference type="ARBA" id="ARBA00022741"/>
    </source>
</evidence>
<dbReference type="PANTHER" id="PTHR42939">
    <property type="entry name" value="ABC TRANSPORTER ATP-BINDING PROTEIN ALBC-RELATED"/>
    <property type="match status" value="1"/>
</dbReference>
<protein>
    <submittedName>
        <fullName evidence="5">ABC-2 type transport system ATP-binding protein</fullName>
    </submittedName>
</protein>
<dbReference type="SMART" id="SM00382">
    <property type="entry name" value="AAA"/>
    <property type="match status" value="1"/>
</dbReference>
<dbReference type="InterPro" id="IPR003439">
    <property type="entry name" value="ABC_transporter-like_ATP-bd"/>
</dbReference>
<keyword evidence="2" id="KW-0547">Nucleotide-binding</keyword>
<organism evidence="5 6">
    <name type="scientific">Dysgonomonas hofstadii</name>
    <dbReference type="NCBI Taxonomy" id="637886"/>
    <lineage>
        <taxon>Bacteria</taxon>
        <taxon>Pseudomonadati</taxon>
        <taxon>Bacteroidota</taxon>
        <taxon>Bacteroidia</taxon>
        <taxon>Bacteroidales</taxon>
        <taxon>Dysgonomonadaceae</taxon>
        <taxon>Dysgonomonas</taxon>
    </lineage>
</organism>
<evidence type="ECO:0000313" key="6">
    <source>
        <dbReference type="Proteomes" id="UP000555103"/>
    </source>
</evidence>
<keyword evidence="1" id="KW-0813">Transport</keyword>
<dbReference type="RefSeq" id="WP_183307021.1">
    <property type="nucleotide sequence ID" value="NZ_JACIEP010000006.1"/>
</dbReference>
<dbReference type="CDD" id="cd03230">
    <property type="entry name" value="ABC_DR_subfamily_A"/>
    <property type="match status" value="1"/>
</dbReference>
<reference evidence="5 6" key="1">
    <citation type="submission" date="2020-08" db="EMBL/GenBank/DDBJ databases">
        <title>Genomic Encyclopedia of Type Strains, Phase IV (KMG-IV): sequencing the most valuable type-strain genomes for metagenomic binning, comparative biology and taxonomic classification.</title>
        <authorList>
            <person name="Goeker M."/>
        </authorList>
    </citation>
    <scope>NUCLEOTIDE SEQUENCE [LARGE SCALE GENOMIC DNA]</scope>
    <source>
        <strain evidence="5 6">DSM 104969</strain>
    </source>
</reference>
<keyword evidence="6" id="KW-1185">Reference proteome</keyword>
<dbReference type="PROSITE" id="PS50893">
    <property type="entry name" value="ABC_TRANSPORTER_2"/>
    <property type="match status" value="1"/>
</dbReference>
<dbReference type="InterPro" id="IPR003593">
    <property type="entry name" value="AAA+_ATPase"/>
</dbReference>
<dbReference type="Gene3D" id="3.40.50.300">
    <property type="entry name" value="P-loop containing nucleotide triphosphate hydrolases"/>
    <property type="match status" value="1"/>
</dbReference>
<evidence type="ECO:0000256" key="1">
    <source>
        <dbReference type="ARBA" id="ARBA00022448"/>
    </source>
</evidence>
<dbReference type="GO" id="GO:0016887">
    <property type="term" value="F:ATP hydrolysis activity"/>
    <property type="evidence" value="ECO:0007669"/>
    <property type="project" value="InterPro"/>
</dbReference>
<feature type="domain" description="ABC transporter" evidence="4">
    <location>
        <begin position="2"/>
        <end position="226"/>
    </location>
</feature>
<sequence>MIKIENLSFFYNKKRPVFEQVSFEMNSGIYGLLGENGVGKTTLLHIISGLCFPKEGSCKVFGYESAKRNPEMLKQLFFLPEEFQAPTLPIKDFVRYNSGLYPNFSEEHFDTYLKDFQVEKDRKMSELSFGQKKKTMIAFALALNTPITLLDEPTNGLDIPSKSQFRKIIASAYDEQRCIIISTHQVRDLESLIDPIIILDRNQVLLNNSVEEITRKLLFSYTQYKPENTLYCEQTMQGYTSVSANEYGEESTLNIEALFNAVVNNRAEIKKLFNPKQ</sequence>